<dbReference type="CDD" id="cd00586">
    <property type="entry name" value="4HBT"/>
    <property type="match status" value="1"/>
</dbReference>
<keyword evidence="2" id="KW-1185">Reference proteome</keyword>
<accession>A0ABR6MDV7</accession>
<sequence>MTDGVAPLLARLGLRVPMRDVDQAGVIYYPAPLAWHEQLYTGWLDAIGHPLSGLLRAAQATATVSANADYLAPVSLDDRVDLELRSGPVGRSSFTLCSVGFRRPDRCEAVRVRTVHVWSRLDGGRLRAAPMPDWLREALSGGAVPDVS</sequence>
<protein>
    <submittedName>
        <fullName evidence="1">Acyl-CoA thioesterase FadM</fullName>
    </submittedName>
</protein>
<dbReference type="Pfam" id="PF13279">
    <property type="entry name" value="4HBT_2"/>
    <property type="match status" value="1"/>
</dbReference>
<dbReference type="GeneID" id="300293846"/>
<name>A0ABR6MDV7_MICEC</name>
<organism evidence="1 2">
    <name type="scientific">Micromonospora echinospora</name>
    <name type="common">Micromonospora purpurea</name>
    <dbReference type="NCBI Taxonomy" id="1877"/>
    <lineage>
        <taxon>Bacteria</taxon>
        <taxon>Bacillati</taxon>
        <taxon>Actinomycetota</taxon>
        <taxon>Actinomycetes</taxon>
        <taxon>Micromonosporales</taxon>
        <taxon>Micromonosporaceae</taxon>
        <taxon>Micromonospora</taxon>
    </lineage>
</organism>
<reference evidence="1 2" key="1">
    <citation type="submission" date="2020-08" db="EMBL/GenBank/DDBJ databases">
        <title>Sequencing the genomes of 1000 actinobacteria strains.</title>
        <authorList>
            <person name="Klenk H.-P."/>
        </authorList>
    </citation>
    <scope>NUCLEOTIDE SEQUENCE [LARGE SCALE GENOMIC DNA]</scope>
    <source>
        <strain evidence="1 2">DSM 43036</strain>
    </source>
</reference>
<dbReference type="Proteomes" id="UP000618986">
    <property type="component" value="Unassembled WGS sequence"/>
</dbReference>
<dbReference type="EMBL" id="JACHJC010000001">
    <property type="protein sequence ID" value="MBB5113442.1"/>
    <property type="molecule type" value="Genomic_DNA"/>
</dbReference>
<dbReference type="RefSeq" id="WP_184685189.1">
    <property type="nucleotide sequence ID" value="NZ_JACHJC010000001.1"/>
</dbReference>
<dbReference type="InterPro" id="IPR029069">
    <property type="entry name" value="HotDog_dom_sf"/>
</dbReference>
<comment type="caution">
    <text evidence="1">The sequence shown here is derived from an EMBL/GenBank/DDBJ whole genome shotgun (WGS) entry which is preliminary data.</text>
</comment>
<dbReference type="SUPFAM" id="SSF54637">
    <property type="entry name" value="Thioesterase/thiol ester dehydrase-isomerase"/>
    <property type="match status" value="1"/>
</dbReference>
<dbReference type="Gene3D" id="3.10.129.10">
    <property type="entry name" value="Hotdog Thioesterase"/>
    <property type="match status" value="1"/>
</dbReference>
<gene>
    <name evidence="1" type="ORF">FHU28_003281</name>
</gene>
<proteinExistence type="predicted"/>
<evidence type="ECO:0000313" key="1">
    <source>
        <dbReference type="EMBL" id="MBB5113442.1"/>
    </source>
</evidence>
<evidence type="ECO:0000313" key="2">
    <source>
        <dbReference type="Proteomes" id="UP000618986"/>
    </source>
</evidence>